<dbReference type="Proteomes" id="UP000253975">
    <property type="component" value="Unassembled WGS sequence"/>
</dbReference>
<evidence type="ECO:0000313" key="2">
    <source>
        <dbReference type="Proteomes" id="UP000253975"/>
    </source>
</evidence>
<reference evidence="1 2" key="1">
    <citation type="journal article" date="2018" name="Elife">
        <title>Discovery and characterization of a prevalent human gut bacterial enzyme sufficient for the inactivation of a family of plant toxins.</title>
        <authorList>
            <person name="Koppel N."/>
            <person name="Bisanz J.E."/>
            <person name="Pandelia M.E."/>
            <person name="Turnbaugh P.J."/>
            <person name="Balskus E.P."/>
        </authorList>
    </citation>
    <scope>NUCLEOTIDE SEQUENCE [LARGE SCALE GENOMIC DNA]</scope>
    <source>
        <strain evidence="1 2">OB21 GAM31</strain>
    </source>
</reference>
<evidence type="ECO:0000313" key="1">
    <source>
        <dbReference type="EMBL" id="RDB59849.1"/>
    </source>
</evidence>
<comment type="caution">
    <text evidence="1">The sequence shown here is derived from an EMBL/GenBank/DDBJ whole genome shotgun (WGS) entry which is preliminary data.</text>
</comment>
<dbReference type="AlphaFoldDB" id="A0A369LMD5"/>
<accession>A0A369LMD5</accession>
<dbReference type="EMBL" id="PPTO01000004">
    <property type="protein sequence ID" value="RDB59849.1"/>
    <property type="molecule type" value="Genomic_DNA"/>
</dbReference>
<gene>
    <name evidence="1" type="ORF">C1881_04010</name>
</gene>
<proteinExistence type="predicted"/>
<sequence length="69" mass="7816">MCKPEHYTQQNELMQKASALLERPATEGCGALLVQLVHSAWLGDKLHVSEEPLYYTTLKCSKILWKGMP</sequence>
<organism evidence="1 2">
    <name type="scientific">Slackia isoflavoniconvertens</name>
    <dbReference type="NCBI Taxonomy" id="572010"/>
    <lineage>
        <taxon>Bacteria</taxon>
        <taxon>Bacillati</taxon>
        <taxon>Actinomycetota</taxon>
        <taxon>Coriobacteriia</taxon>
        <taxon>Eggerthellales</taxon>
        <taxon>Eggerthellaceae</taxon>
        <taxon>Slackia</taxon>
    </lineage>
</organism>
<protein>
    <submittedName>
        <fullName evidence="1">Uncharacterized protein</fullName>
    </submittedName>
</protein>
<name>A0A369LMD5_9ACTN</name>